<protein>
    <submittedName>
        <fullName evidence="1">PE family protein</fullName>
    </submittedName>
</protein>
<reference evidence="1" key="1">
    <citation type="submission" date="2022-05" db="EMBL/GenBank/DDBJ databases">
        <title>A methanotrophic Mycobacterium dominates a cave microbial ecosystem.</title>
        <authorList>
            <person name="Van Spanning R.J.M."/>
            <person name="Guan Q."/>
            <person name="Melkonian C."/>
            <person name="Gallant J."/>
            <person name="Polerecky L."/>
            <person name="Flot J.-F."/>
            <person name="Brandt B.W."/>
            <person name="Braster M."/>
            <person name="Iturbe Espinoza P."/>
            <person name="Aerts J."/>
            <person name="Meima-Franke M."/>
            <person name="Piersma S.R."/>
            <person name="Bunduc C."/>
            <person name="Ummels R."/>
            <person name="Pain A."/>
            <person name="Fleming E.J."/>
            <person name="van der Wel N."/>
            <person name="Gherman V.D."/>
            <person name="Sarbu S.M."/>
            <person name="Bodelier P.L.E."/>
            <person name="Bitter W."/>
        </authorList>
    </citation>
    <scope>NUCLEOTIDE SEQUENCE</scope>
    <source>
        <strain evidence="1">Sulfur Cave</strain>
    </source>
</reference>
<sequence length="99" mass="9556">MTFAMVPEAVGLSASTEAALAAETGATAAAVAPVLLNPLPMGTDADSAKFAALAAAAGAAHVAVAEQHGLMRGLYSGAQSLAMATTVATEVMRAAATAI</sequence>
<evidence type="ECO:0000313" key="2">
    <source>
        <dbReference type="Proteomes" id="UP001056610"/>
    </source>
</evidence>
<proteinExistence type="predicted"/>
<gene>
    <name evidence="1" type="ORF">M5I08_04605</name>
</gene>
<dbReference type="EMBL" id="CP097320">
    <property type="protein sequence ID" value="UQX11728.1"/>
    <property type="molecule type" value="Genomic_DNA"/>
</dbReference>
<keyword evidence="2" id="KW-1185">Reference proteome</keyword>
<dbReference type="Proteomes" id="UP001056610">
    <property type="component" value="Chromosome"/>
</dbReference>
<dbReference type="RefSeq" id="WP_219069077.1">
    <property type="nucleotide sequence ID" value="NZ_CAJUXY010000049.1"/>
</dbReference>
<evidence type="ECO:0000313" key="1">
    <source>
        <dbReference type="EMBL" id="UQX11728.1"/>
    </source>
</evidence>
<name>A0ABY4QL59_9MYCO</name>
<organism evidence="1 2">
    <name type="scientific">Candidatus Mycobacterium methanotrophicum</name>
    <dbReference type="NCBI Taxonomy" id="2943498"/>
    <lineage>
        <taxon>Bacteria</taxon>
        <taxon>Bacillati</taxon>
        <taxon>Actinomycetota</taxon>
        <taxon>Actinomycetes</taxon>
        <taxon>Mycobacteriales</taxon>
        <taxon>Mycobacteriaceae</taxon>
        <taxon>Mycobacterium</taxon>
    </lineage>
</organism>
<accession>A0ABY4QL59</accession>